<name>A0A3G6IXN7_9CORY</name>
<dbReference type="OrthoDB" id="4405092at2"/>
<dbReference type="AlphaFoldDB" id="A0A3G6IXN7"/>
<keyword evidence="2" id="KW-1185">Reference proteome</keyword>
<dbReference type="EMBL" id="CP033897">
    <property type="protein sequence ID" value="AZA10452.1"/>
    <property type="molecule type" value="Genomic_DNA"/>
</dbReference>
<proteinExistence type="predicted"/>
<protein>
    <submittedName>
        <fullName evidence="1">Uncharacterized protein</fullName>
    </submittedName>
</protein>
<evidence type="ECO:0000313" key="1">
    <source>
        <dbReference type="EMBL" id="AZA10452.1"/>
    </source>
</evidence>
<organism evidence="1 2">
    <name type="scientific">Corynebacterium gerontici</name>
    <dbReference type="NCBI Taxonomy" id="2079234"/>
    <lineage>
        <taxon>Bacteria</taxon>
        <taxon>Bacillati</taxon>
        <taxon>Actinomycetota</taxon>
        <taxon>Actinomycetes</taxon>
        <taxon>Mycobacteriales</taxon>
        <taxon>Corynebacteriaceae</taxon>
        <taxon>Corynebacterium</taxon>
    </lineage>
</organism>
<evidence type="ECO:0000313" key="2">
    <source>
        <dbReference type="Proteomes" id="UP000271587"/>
    </source>
</evidence>
<dbReference type="KEGG" id="cgk:CGERO_00570"/>
<accession>A0A3G6IXN7</accession>
<dbReference type="RefSeq" id="WP_123932789.1">
    <property type="nucleotide sequence ID" value="NZ_CP033897.1"/>
</dbReference>
<sequence>MAYYQFRPAVPKRIWALTLFLLAICLGGPVIAAKLVPVIDTKPTPVLLGSEEEGWSIQLHDATGAPVKCLQTVGDVVEKQWDCDGTTISTMLYTGSEDQNNTFQRYLRLKALQPSDVQHRGHLRAAHNDTDAGAVSLARTINDTEYTLCVYLQGNNFQPLYTTVLEQLSADVAEQPQKEAQTAA</sequence>
<dbReference type="Proteomes" id="UP000271587">
    <property type="component" value="Chromosome"/>
</dbReference>
<reference evidence="1 2" key="1">
    <citation type="submission" date="2018-11" db="EMBL/GenBank/DDBJ databases">
        <authorList>
            <person name="Kleinhagauer T."/>
            <person name="Glaeser S.P."/>
            <person name="Spergser J."/>
            <person name="Ruckert C."/>
            <person name="Kaempfer P."/>
            <person name="Busse H.-J."/>
        </authorList>
    </citation>
    <scope>NUCLEOTIDE SEQUENCE [LARGE SCALE GENOMIC DNA]</scope>
    <source>
        <strain evidence="1 2">W8</strain>
    </source>
</reference>
<gene>
    <name evidence="1" type="ORF">CGERO_00570</name>
</gene>